<protein>
    <submittedName>
        <fullName evidence="3">ATP-binding protein</fullName>
    </submittedName>
</protein>
<accession>A0A7H1C0B3</accession>
<evidence type="ECO:0000259" key="2">
    <source>
        <dbReference type="Pfam" id="PF24883"/>
    </source>
</evidence>
<keyword evidence="4" id="KW-1185">Reference proteome</keyword>
<dbReference type="KEGG" id="mbos:ICJ55_06520"/>
<keyword evidence="3" id="KW-0547">Nucleotide-binding</keyword>
<organism evidence="3 4">
    <name type="scientific">Mannheimia bovis</name>
    <dbReference type="NCBI Taxonomy" id="2770636"/>
    <lineage>
        <taxon>Bacteria</taxon>
        <taxon>Pseudomonadati</taxon>
        <taxon>Pseudomonadota</taxon>
        <taxon>Gammaproteobacteria</taxon>
        <taxon>Pasteurellales</taxon>
        <taxon>Pasteurellaceae</taxon>
        <taxon>Mannheimia</taxon>
    </lineage>
</organism>
<keyword evidence="3" id="KW-0067">ATP-binding</keyword>
<reference evidence="3 4" key="1">
    <citation type="submission" date="2020-09" db="EMBL/GenBank/DDBJ databases">
        <title>Mannheimia bovis sp.nov., isolated from a cow.</title>
        <authorList>
            <person name="Li F."/>
        </authorList>
    </citation>
    <scope>NUCLEOTIDE SEQUENCE [LARGE SCALE GENOMIC DNA]</scope>
    <source>
        <strain evidence="3 4">ZY190616</strain>
    </source>
</reference>
<gene>
    <name evidence="3" type="ORF">ICJ55_06520</name>
</gene>
<dbReference type="GO" id="GO:0005524">
    <property type="term" value="F:ATP binding"/>
    <property type="evidence" value="ECO:0007669"/>
    <property type="project" value="UniProtKB-KW"/>
</dbReference>
<sequence>MSLNNAHEGYQYQDLLCSYFILQEVISGHFDSVLTFDKKQIEDDRFDDLVIQNGDNIQRKQIKYSNETSAKHLSKDDLSNDNGTSLAIYKLFENWQILRTDQTEFRLCLAWNEPIEDNIKDALIPQSANSSFDHLNTNVFKLNIYNIWQENPEKFNRWDNLKKYVKQHNIDRNEFAQFCNELLIETNFPKARLDFEHPDTLENILIEQAKKIGIGQYPNNDISINDFLIKIVKFSGDFRTNSTQLSVKKILEKLRIKTDFGQIEQKFQINQEKNIIFKEKIETLLQDFRKNQKSILVAEPGAGKSWFLTNLIEYLKNNNQKVLRHYCFTGMEDSFYEQRVTSDVFFGNLIADIQSLYPNLQSQKEQIFASNLNELNLLLSKISEPLIIIIDGLDHIERVRGQSKTLSEEKTRIIDCISKIETPDNVSIILGSQPVNEIDTLIQNHHFLRVDLPKWNADDILSLVNKFNIDVQTHNLTQTLLDKSQGNPLYLNYILNHLKDNPNIDIQNDFPDYDFNLKSYYEFLSSKLDKNTKSQTLDILCCLEFSVTREELSKIHPLPYCLDEDLQILSPVLFENLSRGGISLYHDSFRRYQLEKLGKASIYCYKIIGDWLNKEGFYDNPKSYRYLFKYLFNSERYSEISNYAKPDFLVNSLYYGYPEKLIRGNSLYFLYVAQELEDWGLLSFLSEFNRTIYSTNSEEYHSQFIENFEIYFETVLNIYGYDRANSLLFFNNEMNFDIVTTAKAFSILARNKYKPDWEKIDDLFKESISEENFEYFLYSQINNEEELLEILNKSSKHNNEMFFDICISFLIKNNLLSVINLFIQELDDDKKDDICLKVNKKSLLHNHDAYIPINIDFEELSTDFLKNGNYIDGKETINFYFLVSLYAKHKINDLIEFEKSIEPHNFFYNWIKFFIRTFIIEKTSKPNDIESNSIKNIEFLCRDVELYKGNPRAIDLRISNNEHLIELSIIKSLRHISSKENWKYILEILIKIPVPVINIVGKYFLNDNNIYYIINAYSQLEENQWLQYDEYAGFYFQKALIYSNMKYIEQAQNELKNAVSYITNYTFRKDVTLSEIVDPIDALHKIDANLAINYVKKLKYLTDAVAKHTEDGKGIRWIAMDWFKHLSNIDYDLSAKYLIYEFMKDPYFWKLDYMFVDFLAISQERVNPIILNFLYKLSPTNNREEYLNGFLNIINSIKEKNHHLAKLSLIDLLNRDWNDSYEKLSETTMINFKSFCQEFNLTFNIKKYINSNNIHSNFNKKMVDFINQSLGICDNVLNIDNLNIDEIIEHYEEKEHILDGDFNLLYFHLTNCDDEFIAKNIISSLIKKKFPRDYDIYFENLFILIQRLNLSQDLKINLLTLNTLYSTDGWMNMCTYKEPLKLAVKMDYHLAKNEIFRHLCDHLKLDSYRTMPIANLVSAFEFCGMEKEVVLDLYNNAYQYIESRLPDINDFNWDFVESNQYLSGMNENELAVTLMLAKMKNLDSTIQREVLFAIHYLIDYETDLLIKPIKWSFENLIEFSQLSIVAILELIYLKKDKLIILIEQCKDDLKKCQKIGNFYINSLVDRIIEGV</sequence>
<dbReference type="InterPro" id="IPR027417">
    <property type="entry name" value="P-loop_NTPase"/>
</dbReference>
<dbReference type="Proteomes" id="UP000576260">
    <property type="component" value="Chromosome"/>
</dbReference>
<name>A0A7H1C0B3_9PAST</name>
<evidence type="ECO:0000313" key="3">
    <source>
        <dbReference type="EMBL" id="QNS14418.1"/>
    </source>
</evidence>
<dbReference type="RefSeq" id="WP_188156072.1">
    <property type="nucleotide sequence ID" value="NZ_CP061280.1"/>
</dbReference>
<proteinExistence type="predicted"/>
<keyword evidence="1" id="KW-0677">Repeat</keyword>
<dbReference type="Gene3D" id="3.40.50.300">
    <property type="entry name" value="P-loop containing nucleotide triphosphate hydrolases"/>
    <property type="match status" value="1"/>
</dbReference>
<dbReference type="InterPro" id="IPR056884">
    <property type="entry name" value="NPHP3-like_N"/>
</dbReference>
<dbReference type="Pfam" id="PF24883">
    <property type="entry name" value="NPHP3_N"/>
    <property type="match status" value="1"/>
</dbReference>
<dbReference type="SUPFAM" id="SSF52540">
    <property type="entry name" value="P-loop containing nucleoside triphosphate hydrolases"/>
    <property type="match status" value="1"/>
</dbReference>
<dbReference type="EMBL" id="CP061280">
    <property type="protein sequence ID" value="QNS14418.1"/>
    <property type="molecule type" value="Genomic_DNA"/>
</dbReference>
<feature type="domain" description="Nephrocystin 3-like N-terminal" evidence="2">
    <location>
        <begin position="281"/>
        <end position="407"/>
    </location>
</feature>
<evidence type="ECO:0000313" key="4">
    <source>
        <dbReference type="Proteomes" id="UP000576260"/>
    </source>
</evidence>
<evidence type="ECO:0000256" key="1">
    <source>
        <dbReference type="ARBA" id="ARBA00022737"/>
    </source>
</evidence>